<keyword evidence="5 6" id="KW-0472">Membrane</keyword>
<dbReference type="Pfam" id="PF13440">
    <property type="entry name" value="Polysacc_synt_3"/>
    <property type="match status" value="1"/>
</dbReference>
<keyword evidence="3 6" id="KW-0812">Transmembrane</keyword>
<feature type="transmembrane region" description="Helical" evidence="6">
    <location>
        <begin position="103"/>
        <end position="126"/>
    </location>
</feature>
<evidence type="ECO:0000256" key="3">
    <source>
        <dbReference type="ARBA" id="ARBA00022692"/>
    </source>
</evidence>
<dbReference type="Proteomes" id="UP001629745">
    <property type="component" value="Unassembled WGS sequence"/>
</dbReference>
<accession>A0ABW9FMV3</accession>
<feature type="transmembrane region" description="Helical" evidence="6">
    <location>
        <begin position="323"/>
        <end position="344"/>
    </location>
</feature>
<feature type="transmembrane region" description="Helical" evidence="6">
    <location>
        <begin position="381"/>
        <end position="401"/>
    </location>
</feature>
<comment type="caution">
    <text evidence="7">The sequence shown here is derived from an EMBL/GenBank/DDBJ whole genome shotgun (WGS) entry which is preliminary data.</text>
</comment>
<feature type="transmembrane region" description="Helical" evidence="6">
    <location>
        <begin position="408"/>
        <end position="425"/>
    </location>
</feature>
<keyword evidence="2" id="KW-1003">Cell membrane</keyword>
<sequence length="426" mass="45094">MKSLVWAFLERVLPRAASAVIMLGLAAFLTPEIVGVYALGILATTLYQAASDTAIRQIAVSAVVAESGQKFLRRYAWISTVAGMVFLSVSLVAIFAFTPTEVSGQVVFLIPLVTVPGLMAARVMAIARMQMAGKWRELATYQLIGTAASFAISVPVLLLTRSLLASSLQIVITELTFTLLTVKAARSLPAAQETREECSHPPLGKEFGHLAMYSVLAWFQSQTDRVLMGPVAGSTALGLFSVANSVARSGGDAVSTSTANVLRPELLTNRDLTPRQIGERADRVLAKAVLISAGATAVTLLGIDLVLRPILSSQWDYALATARIISLTIIPTLFSWSMTVVLVAAGRTKWAAPIKFLGIPMAVPIAVVAAHSLLWAGAFVVVREVVLLVLLIASSGGAYPGRSLRTGAALWLAMCAAVGASFWVFG</sequence>
<organism evidence="7 8">
    <name type="scientific">Rhodococcus parequi</name>
    <dbReference type="NCBI Taxonomy" id="3137122"/>
    <lineage>
        <taxon>Bacteria</taxon>
        <taxon>Bacillati</taxon>
        <taxon>Actinomycetota</taxon>
        <taxon>Actinomycetes</taxon>
        <taxon>Mycobacteriales</taxon>
        <taxon>Nocardiaceae</taxon>
        <taxon>Rhodococcus</taxon>
    </lineage>
</organism>
<evidence type="ECO:0000256" key="1">
    <source>
        <dbReference type="ARBA" id="ARBA00004651"/>
    </source>
</evidence>
<keyword evidence="8" id="KW-1185">Reference proteome</keyword>
<reference evidence="7 8" key="1">
    <citation type="submission" date="2023-11" db="EMBL/GenBank/DDBJ databases">
        <authorList>
            <person name="Val-Calvo J."/>
            <person name="Scortti M."/>
            <person name="Vazquez-Boland J."/>
        </authorList>
    </citation>
    <scope>NUCLEOTIDE SEQUENCE [LARGE SCALE GENOMIC DNA]</scope>
    <source>
        <strain evidence="7 8">PAM 2766</strain>
    </source>
</reference>
<dbReference type="EMBL" id="JBDLNV010000012">
    <property type="protein sequence ID" value="MFM1726528.1"/>
    <property type="molecule type" value="Genomic_DNA"/>
</dbReference>
<dbReference type="PANTHER" id="PTHR30250">
    <property type="entry name" value="PST FAMILY PREDICTED COLANIC ACID TRANSPORTER"/>
    <property type="match status" value="1"/>
</dbReference>
<gene>
    <name evidence="7" type="ORF">ABEU20_000206</name>
</gene>
<dbReference type="RefSeq" id="WP_420166983.1">
    <property type="nucleotide sequence ID" value="NZ_JBDLNV010000012.1"/>
</dbReference>
<evidence type="ECO:0000256" key="4">
    <source>
        <dbReference type="ARBA" id="ARBA00022989"/>
    </source>
</evidence>
<evidence type="ECO:0000256" key="6">
    <source>
        <dbReference type="SAM" id="Phobius"/>
    </source>
</evidence>
<proteinExistence type="predicted"/>
<dbReference type="PANTHER" id="PTHR30250:SF11">
    <property type="entry name" value="O-ANTIGEN TRANSPORTER-RELATED"/>
    <property type="match status" value="1"/>
</dbReference>
<dbReference type="InterPro" id="IPR050833">
    <property type="entry name" value="Poly_Biosynth_Transport"/>
</dbReference>
<evidence type="ECO:0000256" key="2">
    <source>
        <dbReference type="ARBA" id="ARBA00022475"/>
    </source>
</evidence>
<name>A0ABW9FMV3_9NOCA</name>
<feature type="transmembrane region" description="Helical" evidence="6">
    <location>
        <begin position="356"/>
        <end position="375"/>
    </location>
</feature>
<keyword evidence="4 6" id="KW-1133">Transmembrane helix</keyword>
<evidence type="ECO:0000256" key="5">
    <source>
        <dbReference type="ARBA" id="ARBA00023136"/>
    </source>
</evidence>
<evidence type="ECO:0000313" key="8">
    <source>
        <dbReference type="Proteomes" id="UP001629745"/>
    </source>
</evidence>
<comment type="subcellular location">
    <subcellularLocation>
        <location evidence="1">Cell membrane</location>
        <topology evidence="1">Multi-pass membrane protein</topology>
    </subcellularLocation>
</comment>
<protein>
    <submittedName>
        <fullName evidence="7">Oligosaccharide flippase family protein</fullName>
    </submittedName>
</protein>
<feature type="transmembrane region" description="Helical" evidence="6">
    <location>
        <begin position="75"/>
        <end position="97"/>
    </location>
</feature>
<feature type="transmembrane region" description="Helical" evidence="6">
    <location>
        <begin position="284"/>
        <end position="303"/>
    </location>
</feature>
<evidence type="ECO:0000313" key="7">
    <source>
        <dbReference type="EMBL" id="MFM1726528.1"/>
    </source>
</evidence>